<feature type="transmembrane region" description="Helical" evidence="1">
    <location>
        <begin position="7"/>
        <end position="24"/>
    </location>
</feature>
<keyword evidence="2" id="KW-0378">Hydrolase</keyword>
<dbReference type="EMBL" id="SRJC01000004">
    <property type="protein sequence ID" value="TGB01874.1"/>
    <property type="molecule type" value="Genomic_DNA"/>
</dbReference>
<evidence type="ECO:0000256" key="1">
    <source>
        <dbReference type="SAM" id="Phobius"/>
    </source>
</evidence>
<keyword evidence="1" id="KW-1133">Transmembrane helix</keyword>
<keyword evidence="3" id="KW-1185">Reference proteome</keyword>
<gene>
    <name evidence="2" type="ORF">E4663_14655</name>
</gene>
<feature type="transmembrane region" description="Helical" evidence="1">
    <location>
        <begin position="110"/>
        <end position="127"/>
    </location>
</feature>
<organism evidence="2 3">
    <name type="scientific">Halobacillus salinus</name>
    <dbReference type="NCBI Taxonomy" id="192814"/>
    <lineage>
        <taxon>Bacteria</taxon>
        <taxon>Bacillati</taxon>
        <taxon>Bacillota</taxon>
        <taxon>Bacilli</taxon>
        <taxon>Bacillales</taxon>
        <taxon>Bacillaceae</taxon>
        <taxon>Halobacillus</taxon>
    </lineage>
</organism>
<evidence type="ECO:0000313" key="2">
    <source>
        <dbReference type="EMBL" id="TGB01874.1"/>
    </source>
</evidence>
<dbReference type="GO" id="GO:0016787">
    <property type="term" value="F:hydrolase activity"/>
    <property type="evidence" value="ECO:0007669"/>
    <property type="project" value="UniProtKB-KW"/>
</dbReference>
<dbReference type="AlphaFoldDB" id="A0A4Z0GYW0"/>
<dbReference type="Pfam" id="PF04307">
    <property type="entry name" value="YdjM"/>
    <property type="match status" value="1"/>
</dbReference>
<dbReference type="Proteomes" id="UP000297982">
    <property type="component" value="Unassembled WGS sequence"/>
</dbReference>
<reference evidence="2 3" key="1">
    <citation type="journal article" date="2003" name="Int. J. Syst. Evol. Microbiol.">
        <title>Halobacillus salinus sp. nov., isolated from a salt lake on the coast of the East Sea in Korea.</title>
        <authorList>
            <person name="Yoon J.H."/>
            <person name="Kang K.H."/>
            <person name="Park Y.H."/>
        </authorList>
    </citation>
    <scope>NUCLEOTIDE SEQUENCE [LARGE SCALE GENOMIC DNA]</scope>
    <source>
        <strain evidence="2 3">HSL-3</strain>
    </source>
</reference>
<proteinExistence type="predicted"/>
<dbReference type="PANTHER" id="PTHR35531">
    <property type="entry name" value="INNER MEMBRANE PROTEIN YBCI-RELATED"/>
    <property type="match status" value="1"/>
</dbReference>
<keyword evidence="1" id="KW-0472">Membrane</keyword>
<name>A0A4Z0GYW0_9BACI</name>
<comment type="caution">
    <text evidence="2">The sequence shown here is derived from an EMBL/GenBank/DDBJ whole genome shotgun (WGS) entry which is preliminary data.</text>
</comment>
<feature type="transmembrane region" description="Helical" evidence="1">
    <location>
        <begin position="61"/>
        <end position="79"/>
    </location>
</feature>
<keyword evidence="1" id="KW-0812">Transmembrane</keyword>
<dbReference type="RefSeq" id="WP_135328173.1">
    <property type="nucleotide sequence ID" value="NZ_SRJC01000004.1"/>
</dbReference>
<feature type="transmembrane region" description="Helical" evidence="1">
    <location>
        <begin position="133"/>
        <end position="151"/>
    </location>
</feature>
<dbReference type="STRING" id="192814.GCA_900166575_03698"/>
<sequence>MMAPGHQVVGFTFGVGAVMWVPYAEVSASQPFPTMLFFTFVLVGALLPDIDTPSSKLGQKFWRGLVILLGVALLGYIFAPSYLNVYHDELKVFILMLLPVIGMMRGHRQITHSVLFLLILVLYSWLIEAWFDIPWFYLSGLIVGVVSHLFADCLTKRGIPLAYPFSKKRTRFFVTFRTGSTVEKVLVYILIAGNIWFLTDQLF</sequence>
<protein>
    <submittedName>
        <fullName evidence="2">Metal-dependent hydrolase</fullName>
    </submittedName>
</protein>
<evidence type="ECO:0000313" key="3">
    <source>
        <dbReference type="Proteomes" id="UP000297982"/>
    </source>
</evidence>
<dbReference type="InterPro" id="IPR007404">
    <property type="entry name" value="YdjM-like"/>
</dbReference>
<feature type="transmembrane region" description="Helical" evidence="1">
    <location>
        <begin position="172"/>
        <end position="197"/>
    </location>
</feature>
<dbReference type="PANTHER" id="PTHR35531:SF1">
    <property type="entry name" value="INNER MEMBRANE PROTEIN YBCI-RELATED"/>
    <property type="match status" value="1"/>
</dbReference>
<accession>A0A4Z0GYW0</accession>